<dbReference type="InterPro" id="IPR036188">
    <property type="entry name" value="FAD/NAD-bd_sf"/>
</dbReference>
<dbReference type="GO" id="GO:0033765">
    <property type="term" value="F:steroid dehydrogenase activity, acting on the CH-CH group of donors"/>
    <property type="evidence" value="ECO:0007669"/>
    <property type="project" value="UniProtKB-ARBA"/>
</dbReference>
<proteinExistence type="inferred from homology"/>
<evidence type="ECO:0000256" key="4">
    <source>
        <dbReference type="ARBA" id="ARBA00023002"/>
    </source>
</evidence>
<comment type="similarity">
    <text evidence="5">Belongs to the FAD-dependent oxidoreductase 2 family. FRD/SDH subfamily.</text>
</comment>
<dbReference type="KEGG" id="mpro:BJP34_29400"/>
<dbReference type="InterPro" id="IPR003953">
    <property type="entry name" value="FAD-dep_OxRdtase_2_FAD-bd"/>
</dbReference>
<dbReference type="PANTHER" id="PTHR43400">
    <property type="entry name" value="FUMARATE REDUCTASE"/>
    <property type="match status" value="1"/>
</dbReference>
<evidence type="ECO:0000256" key="1">
    <source>
        <dbReference type="ARBA" id="ARBA00001974"/>
    </source>
</evidence>
<reference evidence="8" key="1">
    <citation type="submission" date="2016-10" db="EMBL/GenBank/DDBJ databases">
        <title>Comparative genomics uncovers the prolific and rare metabolic potential of the cyanobacterial genus Moorea.</title>
        <authorList>
            <person name="Leao T."/>
            <person name="Castelao G."/>
            <person name="Korobeynikov A."/>
            <person name="Monroe E.A."/>
            <person name="Podell S."/>
            <person name="Glukhov E."/>
            <person name="Allen E."/>
            <person name="Gerwick W.H."/>
            <person name="Gerwick L."/>
        </authorList>
    </citation>
    <scope>NUCLEOTIDE SEQUENCE [LARGE SCALE GENOMIC DNA]</scope>
    <source>
        <strain evidence="8">PAL-8-15-08-1</strain>
    </source>
</reference>
<evidence type="ECO:0000313" key="8">
    <source>
        <dbReference type="Proteomes" id="UP000177870"/>
    </source>
</evidence>
<dbReference type="InterPro" id="IPR010960">
    <property type="entry name" value="Flavocytochrome_c"/>
</dbReference>
<comment type="cofactor">
    <cofactor evidence="1">
        <name>FAD</name>
        <dbReference type="ChEBI" id="CHEBI:57692"/>
    </cofactor>
</comment>
<dbReference type="InterPro" id="IPR027477">
    <property type="entry name" value="Succ_DH/fumarate_Rdtase_cat_sf"/>
</dbReference>
<dbReference type="PANTHER" id="PTHR43400:SF7">
    <property type="entry name" value="FAD-DEPENDENT OXIDOREDUCTASE 2 FAD BINDING DOMAIN-CONTAINING PROTEIN"/>
    <property type="match status" value="1"/>
</dbReference>
<keyword evidence="2 5" id="KW-0285">Flavoprotein</keyword>
<dbReference type="EMBL" id="CP017599">
    <property type="protein sequence ID" value="AOX03011.1"/>
    <property type="molecule type" value="Genomic_DNA"/>
</dbReference>
<dbReference type="GO" id="GO:0010181">
    <property type="term" value="F:FMN binding"/>
    <property type="evidence" value="ECO:0007669"/>
    <property type="project" value="InterPro"/>
</dbReference>
<dbReference type="Gene3D" id="3.90.700.10">
    <property type="entry name" value="Succinate dehydrogenase/fumarate reductase flavoprotein, catalytic domain"/>
    <property type="match status" value="1"/>
</dbReference>
<evidence type="ECO:0000256" key="3">
    <source>
        <dbReference type="ARBA" id="ARBA00022827"/>
    </source>
</evidence>
<accession>A0A1D8TZD7</accession>
<dbReference type="OrthoDB" id="9806724at2"/>
<dbReference type="AlphaFoldDB" id="A0A1D8TZD7"/>
<dbReference type="PRINTS" id="PR00368">
    <property type="entry name" value="FADPNR"/>
</dbReference>
<dbReference type="STRING" id="1458985.BJP34_29400"/>
<dbReference type="SUPFAM" id="SSF56425">
    <property type="entry name" value="Succinate dehydrogenase/fumarate reductase flavoprotein, catalytic domain"/>
    <property type="match status" value="1"/>
</dbReference>
<dbReference type="Gene3D" id="3.50.50.60">
    <property type="entry name" value="FAD/NAD(P)-binding domain"/>
    <property type="match status" value="1"/>
</dbReference>
<keyword evidence="4 5" id="KW-0560">Oxidoreductase</keyword>
<feature type="domain" description="FAD-dependent oxidoreductase 2 FAD-binding" evidence="6">
    <location>
        <begin position="14"/>
        <end position="441"/>
    </location>
</feature>
<name>A0A1D8TZD7_9CYAN</name>
<dbReference type="RefSeq" id="WP_070395404.1">
    <property type="nucleotide sequence ID" value="NZ_CP017599.1"/>
</dbReference>
<organism evidence="7 8">
    <name type="scientific">Moorena producens PAL-8-15-08-1</name>
    <dbReference type="NCBI Taxonomy" id="1458985"/>
    <lineage>
        <taxon>Bacteria</taxon>
        <taxon>Bacillati</taxon>
        <taxon>Cyanobacteriota</taxon>
        <taxon>Cyanophyceae</taxon>
        <taxon>Coleofasciculales</taxon>
        <taxon>Coleofasciculaceae</taxon>
        <taxon>Moorena</taxon>
    </lineage>
</organism>
<dbReference type="SUPFAM" id="SSF51905">
    <property type="entry name" value="FAD/NAD(P)-binding domain"/>
    <property type="match status" value="1"/>
</dbReference>
<evidence type="ECO:0000313" key="7">
    <source>
        <dbReference type="EMBL" id="AOX03011.1"/>
    </source>
</evidence>
<evidence type="ECO:0000256" key="5">
    <source>
        <dbReference type="RuleBase" id="RU366062"/>
    </source>
</evidence>
<dbReference type="Pfam" id="PF00890">
    <property type="entry name" value="FAD_binding_2"/>
    <property type="match status" value="1"/>
</dbReference>
<sequence length="464" mass="50692">MDKSTFSNWDTEADVVVVGSGVAGLAAAVEAKNAGASVVVLEKRSACGGNSIMSDGGIAVAGSDFQKQYGIVDSWELMYEDMLRAGLNMNDAYLAKIVAQQSNSVLEWLTEYLAAKFRHKPIIFGGHSVPRIHLLHNCSGTAIVKPLLSKVKELGIEIKTNISLTKFGKDVREIEVYDKKQNQARAVYANTGVVLATGGFGGDVAFRMLHDARLTSTVGNTNRLDTTAEGMLEAIKIGASSVHLEYIQLSPWSSPDEKADKIATEFFYTVFPYGIVVHPLTGKRFFNELADRKIRADSILDVGQPSIGIADLEGINISGHSMDRYLSRNIVKRFEDLEELAAAYSLPYQALKETLDRYNKYVENKKDESWQKPIPLDAKPLHAPYYAMRLWPKVHYTIGGVTINPKAQVIDNNGQPIQGLYAAGEVTGGIHGASRLGGSSLTECVVFGRIAGRHAALQKFTSIY</sequence>
<protein>
    <recommendedName>
        <fullName evidence="6">FAD-dependent oxidoreductase 2 FAD-binding domain-containing protein</fullName>
    </recommendedName>
</protein>
<gene>
    <name evidence="7" type="ORF">BJP34_29400</name>
</gene>
<dbReference type="Proteomes" id="UP000177870">
    <property type="component" value="Chromosome"/>
</dbReference>
<evidence type="ECO:0000259" key="6">
    <source>
        <dbReference type="Pfam" id="PF00890"/>
    </source>
</evidence>
<keyword evidence="3 5" id="KW-0274">FAD</keyword>
<evidence type="ECO:0000256" key="2">
    <source>
        <dbReference type="ARBA" id="ARBA00022630"/>
    </source>
</evidence>
<dbReference type="NCBIfam" id="TIGR01813">
    <property type="entry name" value="flavo_cyto_c"/>
    <property type="match status" value="1"/>
</dbReference>
<dbReference type="InterPro" id="IPR050315">
    <property type="entry name" value="FAD-oxidoreductase_2"/>
</dbReference>